<keyword evidence="3" id="KW-1185">Reference proteome</keyword>
<comment type="caution">
    <text evidence="2">The sequence shown here is derived from an EMBL/GenBank/DDBJ whole genome shotgun (WGS) entry which is preliminary data.</text>
</comment>
<evidence type="ECO:0000313" key="3">
    <source>
        <dbReference type="Proteomes" id="UP001606134"/>
    </source>
</evidence>
<accession>A0ABW7H8A6</accession>
<feature type="transmembrane region" description="Helical" evidence="1">
    <location>
        <begin position="6"/>
        <end position="29"/>
    </location>
</feature>
<dbReference type="Proteomes" id="UP001606134">
    <property type="component" value="Unassembled WGS sequence"/>
</dbReference>
<feature type="transmembrane region" description="Helical" evidence="1">
    <location>
        <begin position="91"/>
        <end position="111"/>
    </location>
</feature>
<gene>
    <name evidence="2" type="ORF">ACG04R_05575</name>
</gene>
<keyword evidence="1" id="KW-1133">Transmembrane helix</keyword>
<dbReference type="RefSeq" id="WP_394407072.1">
    <property type="nucleotide sequence ID" value="NZ_JBIGIC010000002.1"/>
</dbReference>
<feature type="transmembrane region" description="Helical" evidence="1">
    <location>
        <begin position="123"/>
        <end position="141"/>
    </location>
</feature>
<proteinExistence type="predicted"/>
<name>A0ABW7H8A6_9BURK</name>
<evidence type="ECO:0008006" key="4">
    <source>
        <dbReference type="Google" id="ProtNLM"/>
    </source>
</evidence>
<feature type="transmembrane region" description="Helical" evidence="1">
    <location>
        <begin position="161"/>
        <end position="180"/>
    </location>
</feature>
<sequence>MPVYFIFFLAMLGSAVLFYAGALGTVAVMRRPLPSLIKGGAADGLQTVHLALAWINFGVCWLLYFNVYRIHVDMAAVSDVAFLAFARGYTTRLPIVVLPYGAGALAAALSLWSSPRGVSRRALWGMATLWLLSVACTPWAAGAQDDMHDHGFTDAAFQQLQLAHLLRSLCVCAAAVWAMWECRRLRD</sequence>
<evidence type="ECO:0000313" key="2">
    <source>
        <dbReference type="EMBL" id="MFG6486134.1"/>
    </source>
</evidence>
<organism evidence="2 3">
    <name type="scientific">Pelomonas candidula</name>
    <dbReference type="NCBI Taxonomy" id="3299025"/>
    <lineage>
        <taxon>Bacteria</taxon>
        <taxon>Pseudomonadati</taxon>
        <taxon>Pseudomonadota</taxon>
        <taxon>Betaproteobacteria</taxon>
        <taxon>Burkholderiales</taxon>
        <taxon>Sphaerotilaceae</taxon>
        <taxon>Roseateles</taxon>
    </lineage>
</organism>
<reference evidence="2 3" key="1">
    <citation type="submission" date="2024-08" db="EMBL/GenBank/DDBJ databases">
        <authorList>
            <person name="Lu H."/>
        </authorList>
    </citation>
    <scope>NUCLEOTIDE SEQUENCE [LARGE SCALE GENOMIC DNA]</scope>
    <source>
        <strain evidence="2 3">BYS78W</strain>
    </source>
</reference>
<evidence type="ECO:0000256" key="1">
    <source>
        <dbReference type="SAM" id="Phobius"/>
    </source>
</evidence>
<protein>
    <recommendedName>
        <fullName evidence="4">DUF4149 domain-containing protein</fullName>
    </recommendedName>
</protein>
<feature type="transmembrane region" description="Helical" evidence="1">
    <location>
        <begin position="50"/>
        <end position="71"/>
    </location>
</feature>
<keyword evidence="1" id="KW-0472">Membrane</keyword>
<keyword evidence="1" id="KW-0812">Transmembrane</keyword>
<dbReference type="EMBL" id="JBIGIC010000002">
    <property type="protein sequence ID" value="MFG6486134.1"/>
    <property type="molecule type" value="Genomic_DNA"/>
</dbReference>